<evidence type="ECO:0000256" key="3">
    <source>
        <dbReference type="ARBA" id="ARBA00023015"/>
    </source>
</evidence>
<dbReference type="Pfam" id="PF22732">
    <property type="entry name" value="MSL3_chromo-like"/>
    <property type="match status" value="1"/>
</dbReference>
<keyword evidence="4" id="KW-0804">Transcription</keyword>
<evidence type="ECO:0000259" key="7">
    <source>
        <dbReference type="Pfam" id="PF05712"/>
    </source>
</evidence>
<dbReference type="InterPro" id="IPR038217">
    <property type="entry name" value="MRG_C_sf"/>
</dbReference>
<accession>A0ABQ9XNF8</accession>
<protein>
    <recommendedName>
        <fullName evidence="11">MRG domain-containing protein</fullName>
    </recommendedName>
</protein>
<feature type="region of interest" description="Disordered" evidence="6">
    <location>
        <begin position="335"/>
        <end position="363"/>
    </location>
</feature>
<keyword evidence="10" id="KW-1185">Reference proteome</keyword>
<dbReference type="Proteomes" id="UP001281761">
    <property type="component" value="Unassembled WGS sequence"/>
</dbReference>
<dbReference type="Gene3D" id="2.30.30.140">
    <property type="match status" value="1"/>
</dbReference>
<dbReference type="PROSITE" id="PS51640">
    <property type="entry name" value="MRG"/>
    <property type="match status" value="1"/>
</dbReference>
<evidence type="ECO:0000313" key="9">
    <source>
        <dbReference type="EMBL" id="KAK2952329.1"/>
    </source>
</evidence>
<dbReference type="InterPro" id="IPR026541">
    <property type="entry name" value="MRG_dom"/>
</dbReference>
<reference evidence="9 10" key="1">
    <citation type="journal article" date="2022" name="bioRxiv">
        <title>Genomics of Preaxostyla Flagellates Illuminates Evolutionary Transitions and the Path Towards Mitochondrial Loss.</title>
        <authorList>
            <person name="Novak L.V.F."/>
            <person name="Treitli S.C."/>
            <person name="Pyrih J."/>
            <person name="Halakuc P."/>
            <person name="Pipaliya S.V."/>
            <person name="Vacek V."/>
            <person name="Brzon O."/>
            <person name="Soukal P."/>
            <person name="Eme L."/>
            <person name="Dacks J.B."/>
            <person name="Karnkowska A."/>
            <person name="Elias M."/>
            <person name="Hampl V."/>
        </authorList>
    </citation>
    <scope>NUCLEOTIDE SEQUENCE [LARGE SCALE GENOMIC DNA]</scope>
    <source>
        <strain evidence="9">NAU3</strain>
        <tissue evidence="9">Gut</tissue>
    </source>
</reference>
<evidence type="ECO:0000256" key="4">
    <source>
        <dbReference type="ARBA" id="ARBA00023163"/>
    </source>
</evidence>
<gene>
    <name evidence="9" type="ORF">BLNAU_12739</name>
</gene>
<name>A0ABQ9XNF8_9EUKA</name>
<keyword evidence="5" id="KW-0539">Nucleus</keyword>
<organism evidence="9 10">
    <name type="scientific">Blattamonas nauphoetae</name>
    <dbReference type="NCBI Taxonomy" id="2049346"/>
    <lineage>
        <taxon>Eukaryota</taxon>
        <taxon>Metamonada</taxon>
        <taxon>Preaxostyla</taxon>
        <taxon>Oxymonadida</taxon>
        <taxon>Blattamonas</taxon>
    </lineage>
</organism>
<evidence type="ECO:0000256" key="5">
    <source>
        <dbReference type="ARBA" id="ARBA00023242"/>
    </source>
</evidence>
<feature type="compositionally biased region" description="Basic and acidic residues" evidence="6">
    <location>
        <begin position="335"/>
        <end position="350"/>
    </location>
</feature>
<comment type="subcellular location">
    <subcellularLocation>
        <location evidence="1">Nucleus</location>
    </subcellularLocation>
</comment>
<dbReference type="Gene3D" id="1.10.274.30">
    <property type="entry name" value="MRG domain"/>
    <property type="match status" value="1"/>
</dbReference>
<keyword evidence="2" id="KW-0156">Chromatin regulator</keyword>
<evidence type="ECO:0000313" key="10">
    <source>
        <dbReference type="Proteomes" id="UP001281761"/>
    </source>
</evidence>
<evidence type="ECO:0008006" key="11">
    <source>
        <dbReference type="Google" id="ProtNLM"/>
    </source>
</evidence>
<evidence type="ECO:0000259" key="8">
    <source>
        <dbReference type="Pfam" id="PF22732"/>
    </source>
</evidence>
<dbReference type="Pfam" id="PF05712">
    <property type="entry name" value="MRG"/>
    <property type="match status" value="1"/>
</dbReference>
<dbReference type="InterPro" id="IPR016197">
    <property type="entry name" value="Chromo-like_dom_sf"/>
</dbReference>
<sequence>MSNANYEVDEKMYGLSKGLYYYGKVLSIADYEGKPLYHVHYHGFGPRYREWLTEDFMLKDTPENKEKAEKMRKGQELKDKLHKHYGTTKLPMDIDSLSTLFQIPEHTSKSYAPIQLDVPHELRSILKNDFDQMTNHSNVATLPCQPTVRHILRGFLVSLDQKTRDECSKLIESLEAYFEMYIGTSLLIQSERPQFELWKHFLLVQERILDIQNQGDSEKRPRLEEPQSPLSVTPVQHEINSAFPYKIETDILGFCDIYGGEHLLRLLIQPFLLCPPTSLVDSTYQNWVETNVNALLSYLSNFRQSIFLMTYSNAESVKNLGKVYVKKAKLFLRQPHEPPDESDNEMKQDETVTILPSVSDEPS</sequence>
<evidence type="ECO:0000256" key="2">
    <source>
        <dbReference type="ARBA" id="ARBA00022853"/>
    </source>
</evidence>
<proteinExistence type="predicted"/>
<comment type="caution">
    <text evidence="9">The sequence shown here is derived from an EMBL/GenBank/DDBJ whole genome shotgun (WGS) entry which is preliminary data.</text>
</comment>
<keyword evidence="3" id="KW-0805">Transcription regulation</keyword>
<dbReference type="InterPro" id="IPR053820">
    <property type="entry name" value="MSL3_chromo-like"/>
</dbReference>
<feature type="domain" description="MSL3 chromodomain-like" evidence="8">
    <location>
        <begin position="19"/>
        <end position="72"/>
    </location>
</feature>
<dbReference type="EMBL" id="JARBJD010000105">
    <property type="protein sequence ID" value="KAK2952329.1"/>
    <property type="molecule type" value="Genomic_DNA"/>
</dbReference>
<evidence type="ECO:0000256" key="6">
    <source>
        <dbReference type="SAM" id="MobiDB-lite"/>
    </source>
</evidence>
<dbReference type="InterPro" id="IPR008676">
    <property type="entry name" value="MRG"/>
</dbReference>
<dbReference type="PANTHER" id="PTHR10880:SF15">
    <property type="entry name" value="MSL COMPLEX SUBUNIT 3"/>
    <property type="match status" value="1"/>
</dbReference>
<evidence type="ECO:0000256" key="1">
    <source>
        <dbReference type="ARBA" id="ARBA00004123"/>
    </source>
</evidence>
<dbReference type="SUPFAM" id="SSF54160">
    <property type="entry name" value="Chromo domain-like"/>
    <property type="match status" value="1"/>
</dbReference>
<feature type="domain" description="MRG" evidence="7">
    <location>
        <begin position="106"/>
        <end position="311"/>
    </location>
</feature>
<dbReference type="PANTHER" id="PTHR10880">
    <property type="entry name" value="MORTALITY FACTOR 4-LIKE PROTEIN"/>
    <property type="match status" value="1"/>
</dbReference>